<keyword evidence="12" id="KW-1185">Reference proteome</keyword>
<dbReference type="AlphaFoldDB" id="A0A5N6TEA3"/>
<keyword evidence="4" id="KW-0249">Electron transport</keyword>
<dbReference type="GO" id="GO:0016020">
    <property type="term" value="C:membrane"/>
    <property type="evidence" value="ECO:0007669"/>
    <property type="project" value="UniProtKB-SubCell"/>
</dbReference>
<evidence type="ECO:0008006" key="13">
    <source>
        <dbReference type="Google" id="ProtNLM"/>
    </source>
</evidence>
<comment type="subcellular location">
    <subcellularLocation>
        <location evidence="1">Membrane</location>
    </subcellularLocation>
</comment>
<dbReference type="InterPro" id="IPR005018">
    <property type="entry name" value="DOMON_domain"/>
</dbReference>
<keyword evidence="6 7" id="KW-0472">Membrane</keyword>
<keyword evidence="5 7" id="KW-1133">Transmembrane helix</keyword>
<proteinExistence type="predicted"/>
<dbReference type="EMBL" id="ML742451">
    <property type="protein sequence ID" value="KAE8144704.1"/>
    <property type="molecule type" value="Genomic_DNA"/>
</dbReference>
<dbReference type="SMART" id="SM00665">
    <property type="entry name" value="B561"/>
    <property type="match status" value="1"/>
</dbReference>
<feature type="transmembrane region" description="Helical" evidence="7">
    <location>
        <begin position="288"/>
        <end position="307"/>
    </location>
</feature>
<dbReference type="SMART" id="SM00664">
    <property type="entry name" value="DoH"/>
    <property type="match status" value="1"/>
</dbReference>
<evidence type="ECO:0000313" key="11">
    <source>
        <dbReference type="EMBL" id="KAE8144704.1"/>
    </source>
</evidence>
<feature type="domain" description="DOMON" evidence="9">
    <location>
        <begin position="66"/>
        <end position="156"/>
    </location>
</feature>
<reference evidence="11 12" key="1">
    <citation type="submission" date="2019-04" db="EMBL/GenBank/DDBJ databases">
        <title>Friends and foes A comparative genomics study of 23 Aspergillus species from section Flavi.</title>
        <authorList>
            <consortium name="DOE Joint Genome Institute"/>
            <person name="Kjaerbolling I."/>
            <person name="Vesth T."/>
            <person name="Frisvad J.C."/>
            <person name="Nybo J.L."/>
            <person name="Theobald S."/>
            <person name="Kildgaard S."/>
            <person name="Isbrandt T."/>
            <person name="Kuo A."/>
            <person name="Sato A."/>
            <person name="Lyhne E.K."/>
            <person name="Kogle M.E."/>
            <person name="Wiebenga A."/>
            <person name="Kun R.S."/>
            <person name="Lubbers R.J."/>
            <person name="Makela M.R."/>
            <person name="Barry K."/>
            <person name="Chovatia M."/>
            <person name="Clum A."/>
            <person name="Daum C."/>
            <person name="Haridas S."/>
            <person name="He G."/>
            <person name="LaButti K."/>
            <person name="Lipzen A."/>
            <person name="Mondo S."/>
            <person name="Riley R."/>
            <person name="Salamov A."/>
            <person name="Simmons B.A."/>
            <person name="Magnuson J.K."/>
            <person name="Henrissat B."/>
            <person name="Mortensen U.H."/>
            <person name="Larsen T.O."/>
            <person name="Devries R.P."/>
            <person name="Grigoriev I.V."/>
            <person name="Machida M."/>
            <person name="Baker S.E."/>
            <person name="Andersen M.R."/>
        </authorList>
    </citation>
    <scope>NUCLEOTIDE SEQUENCE [LARGE SCALE GENOMIC DNA]</scope>
    <source>
        <strain evidence="11 12">IBT 18842</strain>
    </source>
</reference>
<feature type="domain" description="Cytochrome b561" evidence="10">
    <location>
        <begin position="222"/>
        <end position="344"/>
    </location>
</feature>
<evidence type="ECO:0000313" key="12">
    <source>
        <dbReference type="Proteomes" id="UP000325780"/>
    </source>
</evidence>
<evidence type="ECO:0000256" key="3">
    <source>
        <dbReference type="ARBA" id="ARBA00022692"/>
    </source>
</evidence>
<evidence type="ECO:0000256" key="8">
    <source>
        <dbReference type="SAM" id="SignalP"/>
    </source>
</evidence>
<evidence type="ECO:0000256" key="2">
    <source>
        <dbReference type="ARBA" id="ARBA00022448"/>
    </source>
</evidence>
<feature type="transmembrane region" description="Helical" evidence="7">
    <location>
        <begin position="359"/>
        <end position="381"/>
    </location>
</feature>
<accession>A0A5N6TEA3</accession>
<name>A0A5N6TEA3_ASPAV</name>
<dbReference type="OrthoDB" id="19261at2759"/>
<dbReference type="InterPro" id="IPR006593">
    <property type="entry name" value="Cyt_b561/ferric_Rdtase_TM"/>
</dbReference>
<dbReference type="SUPFAM" id="SSF49344">
    <property type="entry name" value="CBD9-like"/>
    <property type="match status" value="1"/>
</dbReference>
<feature type="transmembrane region" description="Helical" evidence="7">
    <location>
        <begin position="220"/>
        <end position="244"/>
    </location>
</feature>
<feature type="transmembrane region" description="Helical" evidence="7">
    <location>
        <begin position="256"/>
        <end position="276"/>
    </location>
</feature>
<evidence type="ECO:0000256" key="4">
    <source>
        <dbReference type="ARBA" id="ARBA00022982"/>
    </source>
</evidence>
<evidence type="ECO:0000256" key="6">
    <source>
        <dbReference type="ARBA" id="ARBA00023136"/>
    </source>
</evidence>
<evidence type="ECO:0000259" key="9">
    <source>
        <dbReference type="SMART" id="SM00664"/>
    </source>
</evidence>
<dbReference type="Proteomes" id="UP000325780">
    <property type="component" value="Unassembled WGS sequence"/>
</dbReference>
<gene>
    <name evidence="11" type="ORF">BDV25DRAFT_166223</name>
</gene>
<feature type="transmembrane region" description="Helical" evidence="7">
    <location>
        <begin position="327"/>
        <end position="347"/>
    </location>
</feature>
<dbReference type="Gene3D" id="2.60.40.1210">
    <property type="entry name" value="Cellobiose dehydrogenase, cytochrome domain"/>
    <property type="match status" value="1"/>
</dbReference>
<keyword evidence="2" id="KW-0813">Transport</keyword>
<dbReference type="InterPro" id="IPR015920">
    <property type="entry name" value="Cellobiose_DH-like_cyt"/>
</dbReference>
<feature type="chain" id="PRO_5024865908" description="Cellobiose dehydrogenase cytochrome domain-containing protein" evidence="8">
    <location>
        <begin position="23"/>
        <end position="403"/>
    </location>
</feature>
<evidence type="ECO:0000256" key="7">
    <source>
        <dbReference type="SAM" id="Phobius"/>
    </source>
</evidence>
<dbReference type="PANTHER" id="PTHR47797:SF1">
    <property type="entry name" value="CYTOCHROME B561 DOMAIN-CONTAINING PROTEIN-RELATED"/>
    <property type="match status" value="1"/>
</dbReference>
<dbReference type="PANTHER" id="PTHR47797">
    <property type="entry name" value="DEHYDROGENASE, PUTATIVE (AFU_ORTHOLOGUE AFUA_8G05805)-RELATED"/>
    <property type="match status" value="1"/>
</dbReference>
<dbReference type="CDD" id="cd08760">
    <property type="entry name" value="Cyt_b561_FRRS1_like"/>
    <property type="match status" value="1"/>
</dbReference>
<organism evidence="11 12">
    <name type="scientific">Aspergillus avenaceus</name>
    <dbReference type="NCBI Taxonomy" id="36643"/>
    <lineage>
        <taxon>Eukaryota</taxon>
        <taxon>Fungi</taxon>
        <taxon>Dikarya</taxon>
        <taxon>Ascomycota</taxon>
        <taxon>Pezizomycotina</taxon>
        <taxon>Eurotiomycetes</taxon>
        <taxon>Eurotiomycetidae</taxon>
        <taxon>Eurotiales</taxon>
        <taxon>Aspergillaceae</taxon>
        <taxon>Aspergillus</taxon>
        <taxon>Aspergillus subgen. Circumdati</taxon>
    </lineage>
</organism>
<dbReference type="Pfam" id="PF16010">
    <property type="entry name" value="CDH-cyt"/>
    <property type="match status" value="1"/>
</dbReference>
<evidence type="ECO:0000256" key="1">
    <source>
        <dbReference type="ARBA" id="ARBA00004370"/>
    </source>
</evidence>
<sequence>MAIRFAVWLYALVLGFTSVAWGQKVATFSPSDNRDLFFSVVVADTTASSGSGPVFFQIKAPSTLQWVGLAQGSQMTGANMFVLYSSSSTNITLSPRSGKGHILPEYNSDTRVTLLDGSGIKDGVMTANVLCESCIEWHGGSMDPSGSSTSWIYAYKEGVSLNSDSATESIQRHDNRGNAIVDLSRAKTNSENPFLHYDPTTASTGAFTILTEGSQGNSLLIAHGAVMAITFVLLFPAFALLIPLPWPISVTRVHAPFQIFTLGLTIIGMGIGIRLAVDKDLLGESHPIIGIIVVALLVIYQPIMGILQHRYFRRTCQKSVFAHTHRWLGRSMIILGIINGGLGFRLARIGKSGTQGAAIAYSIIAGVMVLTYLGVHLLGAVSQRRSRDKRAKGGHEASGRIAS</sequence>
<keyword evidence="3 7" id="KW-0812">Transmembrane</keyword>
<protein>
    <recommendedName>
        <fullName evidence="13">Cellobiose dehydrogenase cytochrome domain-containing protein</fullName>
    </recommendedName>
</protein>
<evidence type="ECO:0000256" key="5">
    <source>
        <dbReference type="ARBA" id="ARBA00022989"/>
    </source>
</evidence>
<feature type="signal peptide" evidence="8">
    <location>
        <begin position="1"/>
        <end position="22"/>
    </location>
</feature>
<evidence type="ECO:0000259" key="10">
    <source>
        <dbReference type="SMART" id="SM00665"/>
    </source>
</evidence>
<dbReference type="CDD" id="cd09630">
    <property type="entry name" value="CDH_like_cytochrome"/>
    <property type="match status" value="1"/>
</dbReference>
<keyword evidence="8" id="KW-0732">Signal</keyword>